<keyword evidence="12" id="KW-1185">Reference proteome</keyword>
<dbReference type="CDD" id="cd06170">
    <property type="entry name" value="LuxR_C_like"/>
    <property type="match status" value="1"/>
</dbReference>
<dbReference type="PATRIC" id="fig|69279.3.peg.1417"/>
<dbReference type="EMBL" id="SNZF01000006">
    <property type="protein sequence ID" value="TDR36250.1"/>
    <property type="molecule type" value="Genomic_DNA"/>
</dbReference>
<dbReference type="HOGENOM" id="CLU_000445_90_4_5"/>
<dbReference type="PANTHER" id="PTHR48111:SF1">
    <property type="entry name" value="TWO-COMPONENT RESPONSE REGULATOR ORR33"/>
    <property type="match status" value="1"/>
</dbReference>
<evidence type="ECO:0000313" key="9">
    <source>
        <dbReference type="EMBL" id="EXL09408.1"/>
    </source>
</evidence>
<dbReference type="EMBL" id="JENY01000007">
    <property type="protein sequence ID" value="EXL09408.1"/>
    <property type="molecule type" value="Genomic_DNA"/>
</dbReference>
<dbReference type="AlphaFoldDB" id="A0A011UU93"/>
<dbReference type="InterPro" id="IPR016032">
    <property type="entry name" value="Sig_transdc_resp-reg_C-effctor"/>
</dbReference>
<dbReference type="PRINTS" id="PR00038">
    <property type="entry name" value="HTHLUXR"/>
</dbReference>
<dbReference type="InterPro" id="IPR001789">
    <property type="entry name" value="Sig_transdc_resp-reg_receiver"/>
</dbReference>
<keyword evidence="5" id="KW-0804">Transcription</keyword>
<keyword evidence="3" id="KW-0805">Transcription regulation</keyword>
<dbReference type="PROSITE" id="PS00622">
    <property type="entry name" value="HTH_LUXR_1"/>
    <property type="match status" value="1"/>
</dbReference>
<organism evidence="9 11">
    <name type="scientific">Aquamicrobium defluvii</name>
    <dbReference type="NCBI Taxonomy" id="69279"/>
    <lineage>
        <taxon>Bacteria</taxon>
        <taxon>Pseudomonadati</taxon>
        <taxon>Pseudomonadota</taxon>
        <taxon>Alphaproteobacteria</taxon>
        <taxon>Hyphomicrobiales</taxon>
        <taxon>Phyllobacteriaceae</taxon>
        <taxon>Aquamicrobium</taxon>
    </lineage>
</organism>
<dbReference type="STRING" id="69279.BG36_22455"/>
<dbReference type="InterPro" id="IPR036388">
    <property type="entry name" value="WH-like_DNA-bd_sf"/>
</dbReference>
<dbReference type="CDD" id="cd17574">
    <property type="entry name" value="REC_OmpR"/>
    <property type="match status" value="1"/>
</dbReference>
<evidence type="ECO:0000256" key="4">
    <source>
        <dbReference type="ARBA" id="ARBA00023125"/>
    </source>
</evidence>
<sequence>MPDNRKADKILCIEDELDIRTEIGEELSHSGFDVLLAADGGQALDILRTEHPALIICDILMPGLSGLDFFRTIRASHRHLDGTPFLFLSALADRSHILDGLRLGADDYLTKPVDFEMLQMKVRSKLSLVERVRLHDDSQPADCDIHFSPREKQVLAELAKGHTNMRIAEIVGISEHTVGDYLKSIYRKLKVTSRVQAARVALETGIVRLGPR</sequence>
<dbReference type="InterPro" id="IPR039420">
    <property type="entry name" value="WalR-like"/>
</dbReference>
<evidence type="ECO:0000313" key="12">
    <source>
        <dbReference type="Proteomes" id="UP000294958"/>
    </source>
</evidence>
<keyword evidence="4" id="KW-0238">DNA-binding</keyword>
<dbReference type="RefSeq" id="WP_035024877.1">
    <property type="nucleotide sequence ID" value="NZ_KK073881.1"/>
</dbReference>
<accession>A0A011UU93</accession>
<dbReference type="GO" id="GO:0000976">
    <property type="term" value="F:transcription cis-regulatory region binding"/>
    <property type="evidence" value="ECO:0007669"/>
    <property type="project" value="TreeGrafter"/>
</dbReference>
<evidence type="ECO:0000256" key="6">
    <source>
        <dbReference type="PROSITE-ProRule" id="PRU00169"/>
    </source>
</evidence>
<gene>
    <name evidence="9" type="ORF">BG36_22455</name>
    <name evidence="10" type="ORF">DES43_106149</name>
</gene>
<dbReference type="eggNOG" id="COG2197">
    <property type="taxonomic scope" value="Bacteria"/>
</dbReference>
<reference evidence="10 12" key="2">
    <citation type="submission" date="2019-03" db="EMBL/GenBank/DDBJ databases">
        <title>Genomic Encyclopedia of Type Strains, Phase IV (KMG-IV): sequencing the most valuable type-strain genomes for metagenomic binning, comparative biology and taxonomic classification.</title>
        <authorList>
            <person name="Goeker M."/>
        </authorList>
    </citation>
    <scope>NUCLEOTIDE SEQUENCE [LARGE SCALE GENOMIC DNA]</scope>
    <source>
        <strain evidence="10 12">DSM 11603</strain>
    </source>
</reference>
<keyword evidence="1 6" id="KW-0597">Phosphoprotein</keyword>
<evidence type="ECO:0000256" key="3">
    <source>
        <dbReference type="ARBA" id="ARBA00023015"/>
    </source>
</evidence>
<dbReference type="Gene3D" id="1.10.10.10">
    <property type="entry name" value="Winged helix-like DNA-binding domain superfamily/Winged helix DNA-binding domain"/>
    <property type="match status" value="1"/>
</dbReference>
<dbReference type="Gene3D" id="3.40.50.2300">
    <property type="match status" value="1"/>
</dbReference>
<evidence type="ECO:0000256" key="5">
    <source>
        <dbReference type="ARBA" id="ARBA00023163"/>
    </source>
</evidence>
<dbReference type="GO" id="GO:0006355">
    <property type="term" value="P:regulation of DNA-templated transcription"/>
    <property type="evidence" value="ECO:0007669"/>
    <property type="project" value="InterPro"/>
</dbReference>
<dbReference type="InterPro" id="IPR011006">
    <property type="entry name" value="CheY-like_superfamily"/>
</dbReference>
<dbReference type="Proteomes" id="UP000019849">
    <property type="component" value="Unassembled WGS sequence"/>
</dbReference>
<dbReference type="OrthoDB" id="5292887at2"/>
<reference evidence="9 11" key="1">
    <citation type="submission" date="2014-02" db="EMBL/GenBank/DDBJ databases">
        <title>Aquamicrobium defluvii Genome sequencing.</title>
        <authorList>
            <person name="Wang X."/>
        </authorList>
    </citation>
    <scope>NUCLEOTIDE SEQUENCE [LARGE SCALE GENOMIC DNA]</scope>
    <source>
        <strain evidence="9 11">W13Z1</strain>
    </source>
</reference>
<feature type="domain" description="Response regulatory" evidence="8">
    <location>
        <begin position="9"/>
        <end position="126"/>
    </location>
</feature>
<evidence type="ECO:0000313" key="11">
    <source>
        <dbReference type="Proteomes" id="UP000019849"/>
    </source>
</evidence>
<evidence type="ECO:0000259" key="8">
    <source>
        <dbReference type="PROSITE" id="PS50110"/>
    </source>
</evidence>
<dbReference type="GO" id="GO:0032993">
    <property type="term" value="C:protein-DNA complex"/>
    <property type="evidence" value="ECO:0007669"/>
    <property type="project" value="TreeGrafter"/>
</dbReference>
<dbReference type="Pfam" id="PF00072">
    <property type="entry name" value="Response_reg"/>
    <property type="match status" value="1"/>
</dbReference>
<feature type="modified residue" description="4-aspartylphosphate" evidence="6">
    <location>
        <position position="58"/>
    </location>
</feature>
<evidence type="ECO:0000259" key="7">
    <source>
        <dbReference type="PROSITE" id="PS50043"/>
    </source>
</evidence>
<feature type="domain" description="HTH luxR-type" evidence="7">
    <location>
        <begin position="140"/>
        <end position="205"/>
    </location>
</feature>
<dbReference type="PROSITE" id="PS50043">
    <property type="entry name" value="HTH_LUXR_2"/>
    <property type="match status" value="1"/>
</dbReference>
<evidence type="ECO:0000313" key="10">
    <source>
        <dbReference type="EMBL" id="TDR36250.1"/>
    </source>
</evidence>
<keyword evidence="2" id="KW-0902">Two-component regulatory system</keyword>
<dbReference type="Pfam" id="PF00196">
    <property type="entry name" value="GerE"/>
    <property type="match status" value="1"/>
</dbReference>
<proteinExistence type="predicted"/>
<dbReference type="PANTHER" id="PTHR48111">
    <property type="entry name" value="REGULATOR OF RPOS"/>
    <property type="match status" value="1"/>
</dbReference>
<dbReference type="InterPro" id="IPR000792">
    <property type="entry name" value="Tscrpt_reg_LuxR_C"/>
</dbReference>
<dbReference type="GO" id="GO:0000156">
    <property type="term" value="F:phosphorelay response regulator activity"/>
    <property type="evidence" value="ECO:0007669"/>
    <property type="project" value="TreeGrafter"/>
</dbReference>
<dbReference type="SMART" id="SM00448">
    <property type="entry name" value="REC"/>
    <property type="match status" value="1"/>
</dbReference>
<dbReference type="Proteomes" id="UP000294958">
    <property type="component" value="Unassembled WGS sequence"/>
</dbReference>
<comment type="caution">
    <text evidence="9">The sequence shown here is derived from an EMBL/GenBank/DDBJ whole genome shotgun (WGS) entry which is preliminary data.</text>
</comment>
<dbReference type="SUPFAM" id="SSF46894">
    <property type="entry name" value="C-terminal effector domain of the bipartite response regulators"/>
    <property type="match status" value="1"/>
</dbReference>
<dbReference type="SMART" id="SM00421">
    <property type="entry name" value="HTH_LUXR"/>
    <property type="match status" value="1"/>
</dbReference>
<dbReference type="SUPFAM" id="SSF52172">
    <property type="entry name" value="CheY-like"/>
    <property type="match status" value="1"/>
</dbReference>
<dbReference type="PROSITE" id="PS50110">
    <property type="entry name" value="RESPONSE_REGULATORY"/>
    <property type="match status" value="1"/>
</dbReference>
<evidence type="ECO:0000256" key="2">
    <source>
        <dbReference type="ARBA" id="ARBA00023012"/>
    </source>
</evidence>
<dbReference type="GO" id="GO:0005829">
    <property type="term" value="C:cytosol"/>
    <property type="evidence" value="ECO:0007669"/>
    <property type="project" value="TreeGrafter"/>
</dbReference>
<protein>
    <submittedName>
        <fullName evidence="9">LuxR family transcriptional regulator</fullName>
    </submittedName>
    <submittedName>
        <fullName evidence="10">LuxR family two component transcriptional regulator</fullName>
    </submittedName>
</protein>
<evidence type="ECO:0000256" key="1">
    <source>
        <dbReference type="ARBA" id="ARBA00022553"/>
    </source>
</evidence>
<name>A0A011UU93_9HYPH</name>